<gene>
    <name evidence="1" type="ORF">QTG54_009160</name>
</gene>
<accession>A0AAD8Y7V5</accession>
<sequence>MFGLGGSVEEMMDVVLNDNLERVFCYKRVDGEGLIRRRLGDNQVVEDNEVHSSRRRLSVQSAKFTLIVTGGQVVYNSGQRPTESELRDNILAQIGANEGSAWQPK</sequence>
<reference evidence="1" key="1">
    <citation type="submission" date="2023-06" db="EMBL/GenBank/DDBJ databases">
        <title>Survivors Of The Sea: Transcriptome response of Skeletonema marinoi to long-term dormancy.</title>
        <authorList>
            <person name="Pinder M.I.M."/>
            <person name="Kourtchenko O."/>
            <person name="Robertson E.K."/>
            <person name="Larsson T."/>
            <person name="Maumus F."/>
            <person name="Osuna-Cruz C.M."/>
            <person name="Vancaester E."/>
            <person name="Stenow R."/>
            <person name="Vandepoele K."/>
            <person name="Ploug H."/>
            <person name="Bruchert V."/>
            <person name="Godhe A."/>
            <person name="Topel M."/>
        </authorList>
    </citation>
    <scope>NUCLEOTIDE SEQUENCE</scope>
    <source>
        <strain evidence="1">R05AC</strain>
    </source>
</reference>
<organism evidence="1 2">
    <name type="scientific">Skeletonema marinoi</name>
    <dbReference type="NCBI Taxonomy" id="267567"/>
    <lineage>
        <taxon>Eukaryota</taxon>
        <taxon>Sar</taxon>
        <taxon>Stramenopiles</taxon>
        <taxon>Ochrophyta</taxon>
        <taxon>Bacillariophyta</taxon>
        <taxon>Coscinodiscophyceae</taxon>
        <taxon>Thalassiosirophycidae</taxon>
        <taxon>Thalassiosirales</taxon>
        <taxon>Skeletonemataceae</taxon>
        <taxon>Skeletonema</taxon>
        <taxon>Skeletonema marinoi-dohrnii complex</taxon>
    </lineage>
</organism>
<dbReference type="Proteomes" id="UP001224775">
    <property type="component" value="Unassembled WGS sequence"/>
</dbReference>
<evidence type="ECO:0000313" key="1">
    <source>
        <dbReference type="EMBL" id="KAK1740210.1"/>
    </source>
</evidence>
<proteinExistence type="predicted"/>
<name>A0AAD8Y7V5_9STRA</name>
<keyword evidence="2" id="KW-1185">Reference proteome</keyword>
<comment type="caution">
    <text evidence="1">The sequence shown here is derived from an EMBL/GenBank/DDBJ whole genome shotgun (WGS) entry which is preliminary data.</text>
</comment>
<dbReference type="EMBL" id="JATAAI010000016">
    <property type="protein sequence ID" value="KAK1740210.1"/>
    <property type="molecule type" value="Genomic_DNA"/>
</dbReference>
<dbReference type="AlphaFoldDB" id="A0AAD8Y7V5"/>
<protein>
    <submittedName>
        <fullName evidence="1">Uncharacterized protein</fullName>
    </submittedName>
</protein>
<evidence type="ECO:0000313" key="2">
    <source>
        <dbReference type="Proteomes" id="UP001224775"/>
    </source>
</evidence>